<organism evidence="1 2">
    <name type="scientific">Fusibacter ferrireducens</name>
    <dbReference type="NCBI Taxonomy" id="2785058"/>
    <lineage>
        <taxon>Bacteria</taxon>
        <taxon>Bacillati</taxon>
        <taxon>Bacillota</taxon>
        <taxon>Clostridia</taxon>
        <taxon>Eubacteriales</taxon>
        <taxon>Eubacteriales Family XII. Incertae Sedis</taxon>
        <taxon>Fusibacter</taxon>
    </lineage>
</organism>
<name>A0ABS0A2F0_9FIRM</name>
<evidence type="ECO:0000313" key="2">
    <source>
        <dbReference type="Proteomes" id="UP000614200"/>
    </source>
</evidence>
<dbReference type="RefSeq" id="WP_207736525.1">
    <property type="nucleotide sequence ID" value="NZ_JADKNH010000032.1"/>
</dbReference>
<protein>
    <submittedName>
        <fullName evidence="1">Uncharacterized protein</fullName>
    </submittedName>
</protein>
<accession>A0ABS0A2F0</accession>
<evidence type="ECO:0000313" key="1">
    <source>
        <dbReference type="EMBL" id="MBF4696064.1"/>
    </source>
</evidence>
<reference evidence="1 2" key="1">
    <citation type="submission" date="2020-11" db="EMBL/GenBank/DDBJ databases">
        <title>Fusibacter basophilias sp. nov.</title>
        <authorList>
            <person name="Qiu D."/>
        </authorList>
    </citation>
    <scope>NUCLEOTIDE SEQUENCE [LARGE SCALE GENOMIC DNA]</scope>
    <source>
        <strain evidence="1 2">Q10-2</strain>
    </source>
</reference>
<dbReference type="EMBL" id="JADKNH010000032">
    <property type="protein sequence ID" value="MBF4696064.1"/>
    <property type="molecule type" value="Genomic_DNA"/>
</dbReference>
<comment type="caution">
    <text evidence="1">The sequence shown here is derived from an EMBL/GenBank/DDBJ whole genome shotgun (WGS) entry which is preliminary data.</text>
</comment>
<keyword evidence="2" id="KW-1185">Reference proteome</keyword>
<proteinExistence type="predicted"/>
<sequence length="261" mass="30987">MTSVIAGTLEDIKQLIDRKETISMFEKCMITEIEKFYKDNNISYKINSSFNDKIIDYINLRKKWISPKRREILVSKELNKKIRENLIDFRTKEALVYIQNKIRKGENINGHLSRSIYRSDFYDVLLLQWGIFHVHINKKEAKNSREMKKNRSDELLFIMIENDIVYLIDIEKHDKKHVFSMFRLLQIISTNWIELIKKYELKDCIAGTMKPLITCDKDIEMMWKAKINIGFEINGKTYLLWDKGVNSAGSGMIDTFQIKQN</sequence>
<dbReference type="Proteomes" id="UP000614200">
    <property type="component" value="Unassembled WGS sequence"/>
</dbReference>
<gene>
    <name evidence="1" type="ORF">ISU02_23445</name>
</gene>